<proteinExistence type="predicted"/>
<protein>
    <submittedName>
        <fullName evidence="2">Conserved hypothetical Ustilaginaceae-specific protein</fullName>
    </submittedName>
</protein>
<keyword evidence="1" id="KW-0732">Signal</keyword>
<feature type="signal peptide" evidence="1">
    <location>
        <begin position="1"/>
        <end position="22"/>
    </location>
</feature>
<organism evidence="2 3">
    <name type="scientific">Sporisorium reilianum (strain SRZ2)</name>
    <name type="common">Maize head smut fungus</name>
    <dbReference type="NCBI Taxonomy" id="999809"/>
    <lineage>
        <taxon>Eukaryota</taxon>
        <taxon>Fungi</taxon>
        <taxon>Dikarya</taxon>
        <taxon>Basidiomycota</taxon>
        <taxon>Ustilaginomycotina</taxon>
        <taxon>Ustilaginomycetes</taxon>
        <taxon>Ustilaginales</taxon>
        <taxon>Ustilaginaceae</taxon>
        <taxon>Sporisorium</taxon>
    </lineage>
</organism>
<keyword evidence="3" id="KW-1185">Reference proteome</keyword>
<dbReference type="AlphaFoldDB" id="E6ZV00"/>
<reference evidence="2 3" key="1">
    <citation type="journal article" date="2010" name="Science">
        <title>Pathogenicity determinants in smut fungi revealed by genome comparison.</title>
        <authorList>
            <person name="Schirawski J."/>
            <person name="Mannhaupt G."/>
            <person name="Muench K."/>
            <person name="Brefort T."/>
            <person name="Schipper K."/>
            <person name="Doehlemann G."/>
            <person name="Di Stasio M."/>
            <person name="Roessel N."/>
            <person name="Mendoza-Mendoza A."/>
            <person name="Pester D."/>
            <person name="Mueller O."/>
            <person name="Winterberg B."/>
            <person name="Meyer E."/>
            <person name="Ghareeb H."/>
            <person name="Wollenberg T."/>
            <person name="Muensterkoetter M."/>
            <person name="Wong P."/>
            <person name="Walter M."/>
            <person name="Stukenbrock E."/>
            <person name="Gueldener U."/>
            <person name="Kahmann R."/>
        </authorList>
    </citation>
    <scope>NUCLEOTIDE SEQUENCE [LARGE SCALE GENOMIC DNA]</scope>
    <source>
        <strain evidence="3">SRZ2</strain>
    </source>
</reference>
<evidence type="ECO:0000313" key="3">
    <source>
        <dbReference type="Proteomes" id="UP000008867"/>
    </source>
</evidence>
<name>E6ZV00_SPORE</name>
<dbReference type="Proteomes" id="UP000008867">
    <property type="component" value="Chromosome 20"/>
</dbReference>
<dbReference type="VEuPathDB" id="FungiDB:sr13524"/>
<gene>
    <name evidence="2" type="ORF">sr13524</name>
</gene>
<dbReference type="HOGENOM" id="CLU_1817057_0_0_1"/>
<dbReference type="EMBL" id="FQ311442">
    <property type="protein sequence ID" value="CBQ71057.1"/>
    <property type="molecule type" value="Genomic_DNA"/>
</dbReference>
<feature type="chain" id="PRO_5003214868" evidence="1">
    <location>
        <begin position="23"/>
        <end position="139"/>
    </location>
</feature>
<sequence>MKIQTALATVAFTLLSAGIVSAKWLPASAVRSWKEYCTEGGAHVDVAHACFSGPTAGLKRIMMDESNFNGYLDVGPITSNFVVLYQGAGTMIKIGPYKIELSNAANGCVSADIKVKFGAGQGRSLCDEQSWALPDYVWK</sequence>
<accession>E6ZV00</accession>
<evidence type="ECO:0000313" key="2">
    <source>
        <dbReference type="EMBL" id="CBQ71057.1"/>
    </source>
</evidence>
<evidence type="ECO:0000256" key="1">
    <source>
        <dbReference type="SAM" id="SignalP"/>
    </source>
</evidence>